<reference evidence="2 3" key="1">
    <citation type="journal article" date="2013" name="Stand. Genomic Sci.">
        <title>Genomic Encyclopedia of Type Strains, Phase I: The one thousand microbial genomes (KMG-I) project.</title>
        <authorList>
            <person name="Kyrpides N.C."/>
            <person name="Woyke T."/>
            <person name="Eisen J.A."/>
            <person name="Garrity G."/>
            <person name="Lilburn T.G."/>
            <person name="Beck B.J."/>
            <person name="Whitman W.B."/>
            <person name="Hugenholtz P."/>
            <person name="Klenk H.P."/>
        </authorList>
    </citation>
    <scope>NUCLEOTIDE SEQUENCE [LARGE SCALE GENOMIC DNA]</scope>
    <source>
        <strain evidence="2 3">DSM 13484</strain>
    </source>
</reference>
<feature type="transmembrane region" description="Helical" evidence="1">
    <location>
        <begin position="66"/>
        <end position="88"/>
    </location>
</feature>
<keyword evidence="1" id="KW-1133">Transmembrane helix</keyword>
<sequence length="134" mass="15231">MKNILRWEEAALLLLSLFLFRLQSPYAWWIFAACFLLPDISMLAYLVNNRAGAWVYNLFHHKGVAIGVYLLGYYLGNDVCLFTGLLLLGHASFDRVMGYGLKYMTSFHDTHLGKIGKENSKSQIPNPKGQADQQ</sequence>
<dbReference type="EMBL" id="VLLG01000004">
    <property type="protein sequence ID" value="TWI86861.1"/>
    <property type="molecule type" value="Genomic_DNA"/>
</dbReference>
<keyword evidence="3" id="KW-1185">Reference proteome</keyword>
<evidence type="ECO:0000256" key="1">
    <source>
        <dbReference type="SAM" id="Phobius"/>
    </source>
</evidence>
<keyword evidence="1" id="KW-0472">Membrane</keyword>
<dbReference type="InterPro" id="IPR025356">
    <property type="entry name" value="DUF4260"/>
</dbReference>
<dbReference type="PROSITE" id="PS51257">
    <property type="entry name" value="PROKAR_LIPOPROTEIN"/>
    <property type="match status" value="1"/>
</dbReference>
<dbReference type="AlphaFoldDB" id="A0A562T018"/>
<evidence type="ECO:0000313" key="2">
    <source>
        <dbReference type="EMBL" id="TWI86861.1"/>
    </source>
</evidence>
<proteinExistence type="predicted"/>
<keyword evidence="1" id="KW-0812">Transmembrane</keyword>
<evidence type="ECO:0000313" key="3">
    <source>
        <dbReference type="Proteomes" id="UP000316778"/>
    </source>
</evidence>
<organism evidence="2 3">
    <name type="scientific">Chitinophaga japonensis</name>
    <name type="common">Flexibacter japonensis</name>
    <dbReference type="NCBI Taxonomy" id="104662"/>
    <lineage>
        <taxon>Bacteria</taxon>
        <taxon>Pseudomonadati</taxon>
        <taxon>Bacteroidota</taxon>
        <taxon>Chitinophagia</taxon>
        <taxon>Chitinophagales</taxon>
        <taxon>Chitinophagaceae</taxon>
        <taxon>Chitinophaga</taxon>
    </lineage>
</organism>
<protein>
    <submittedName>
        <fullName evidence="2">Uncharacterized protein DUF4260</fullName>
    </submittedName>
</protein>
<dbReference type="Pfam" id="PF14079">
    <property type="entry name" value="DUF4260"/>
    <property type="match status" value="1"/>
</dbReference>
<dbReference type="OrthoDB" id="9813911at2"/>
<name>A0A562T018_CHIJA</name>
<accession>A0A562T018</accession>
<dbReference type="Proteomes" id="UP000316778">
    <property type="component" value="Unassembled WGS sequence"/>
</dbReference>
<comment type="caution">
    <text evidence="2">The sequence shown here is derived from an EMBL/GenBank/DDBJ whole genome shotgun (WGS) entry which is preliminary data.</text>
</comment>
<dbReference type="RefSeq" id="WP_145716996.1">
    <property type="nucleotide sequence ID" value="NZ_BAAAFY010000004.1"/>
</dbReference>
<gene>
    <name evidence="2" type="ORF">LX66_4127</name>
</gene>